<evidence type="ECO:0000256" key="2">
    <source>
        <dbReference type="ARBA" id="ARBA00012652"/>
    </source>
</evidence>
<proteinExistence type="predicted"/>
<dbReference type="InterPro" id="IPR013783">
    <property type="entry name" value="Ig-like_fold"/>
</dbReference>
<dbReference type="Pfam" id="PF17389">
    <property type="entry name" value="Bac_rhamnosid6H"/>
    <property type="match status" value="1"/>
</dbReference>
<protein>
    <recommendedName>
        <fullName evidence="2">alpha-L-rhamnosidase</fullName>
        <ecNumber evidence="2">3.2.1.40</ecNumber>
    </recommendedName>
</protein>
<dbReference type="OrthoDB" id="10036721at2759"/>
<accession>A0A9P1H0V9</accession>
<dbReference type="InterPro" id="IPR016007">
    <property type="entry name" value="Alpha_rhamnosid"/>
</dbReference>
<comment type="caution">
    <text evidence="4">The sequence shown here is derived from an EMBL/GenBank/DDBJ whole genome shotgun (WGS) entry which is preliminary data.</text>
</comment>
<organism evidence="4 5">
    <name type="scientific">Parascedosporium putredinis</name>
    <dbReference type="NCBI Taxonomy" id="1442378"/>
    <lineage>
        <taxon>Eukaryota</taxon>
        <taxon>Fungi</taxon>
        <taxon>Dikarya</taxon>
        <taxon>Ascomycota</taxon>
        <taxon>Pezizomycotina</taxon>
        <taxon>Sordariomycetes</taxon>
        <taxon>Hypocreomycetidae</taxon>
        <taxon>Microascales</taxon>
        <taxon>Microascaceae</taxon>
        <taxon>Parascedosporium</taxon>
    </lineage>
</organism>
<dbReference type="PANTHER" id="PTHR33307">
    <property type="entry name" value="ALPHA-RHAMNOSIDASE (EUROFUNG)"/>
    <property type="match status" value="1"/>
</dbReference>
<evidence type="ECO:0000313" key="4">
    <source>
        <dbReference type="EMBL" id="CAI4213906.1"/>
    </source>
</evidence>
<dbReference type="InterPro" id="IPR012341">
    <property type="entry name" value="6hp_glycosidase-like_sf"/>
</dbReference>
<evidence type="ECO:0000256" key="1">
    <source>
        <dbReference type="ARBA" id="ARBA00001445"/>
    </source>
</evidence>
<dbReference type="GO" id="GO:0030596">
    <property type="term" value="F:alpha-L-rhamnosidase activity"/>
    <property type="evidence" value="ECO:0007669"/>
    <property type="project" value="UniProtKB-EC"/>
</dbReference>
<dbReference type="SUPFAM" id="SSF48208">
    <property type="entry name" value="Six-hairpin glycosidases"/>
    <property type="match status" value="1"/>
</dbReference>
<sequence>MSLRVSNLRFDHHESGLGVASASPCLSWKLVPAAGASDIPKDWLQTSYEVEVKRASGIKNFPNIRGNTTTLVPWPDDPLVSREVVEVRVKSTGTDGISTEWSAWRKAEAALFNPEDWQADFITAPKRNDEKHPDENEVGEGWVTQEIKPIDMFMDADGKTLVDFGQNLVGKVRISKLARPEEHALQSVTLKSLRMGNWAPGRSEQLRRRTALFLATGDVLDPLSLDSLTALVVHTDMRRTGFFTVWDDVVIILPWNLYKYYGDSEALKEAYPGMQDYLSSIQRSPDGLWTEDGLWQLGDWLDPNPQEPGLARTDGVLVADAFLVHVTGLMAKIAAVLHKEADVIRYEADMRRLRECFQDKYITPKGLVAGDSQTALALALVLACTARVLPRGK</sequence>
<dbReference type="InterPro" id="IPR035396">
    <property type="entry name" value="Bac_rhamnosid6H"/>
</dbReference>
<dbReference type="Gene3D" id="1.50.10.10">
    <property type="match status" value="1"/>
</dbReference>
<comment type="catalytic activity">
    <reaction evidence="1">
        <text>Hydrolysis of terminal non-reducing alpha-L-rhamnose residues in alpha-L-rhamnosides.</text>
        <dbReference type="EC" id="3.2.1.40"/>
    </reaction>
</comment>
<keyword evidence="5" id="KW-1185">Reference proteome</keyword>
<evidence type="ECO:0000259" key="3">
    <source>
        <dbReference type="Pfam" id="PF17389"/>
    </source>
</evidence>
<dbReference type="EC" id="3.2.1.40" evidence="2"/>
<name>A0A9P1H0V9_9PEZI</name>
<reference evidence="4" key="1">
    <citation type="submission" date="2022-11" db="EMBL/GenBank/DDBJ databases">
        <authorList>
            <person name="Scott C."/>
            <person name="Bruce N."/>
        </authorList>
    </citation>
    <scope>NUCLEOTIDE SEQUENCE</scope>
</reference>
<dbReference type="InterPro" id="IPR008928">
    <property type="entry name" value="6-hairpin_glycosidase_sf"/>
</dbReference>
<dbReference type="Gene3D" id="2.60.120.260">
    <property type="entry name" value="Galactose-binding domain-like"/>
    <property type="match status" value="1"/>
</dbReference>
<gene>
    <name evidence="4" type="ORF">PPNO1_LOCUS3650</name>
</gene>
<dbReference type="Pfam" id="PF25788">
    <property type="entry name" value="Ig_Rha78A_N"/>
    <property type="match status" value="1"/>
</dbReference>
<evidence type="ECO:0000313" key="5">
    <source>
        <dbReference type="Proteomes" id="UP000838763"/>
    </source>
</evidence>
<dbReference type="Proteomes" id="UP000838763">
    <property type="component" value="Unassembled WGS sequence"/>
</dbReference>
<dbReference type="Gene3D" id="2.60.40.10">
    <property type="entry name" value="Immunoglobulins"/>
    <property type="match status" value="1"/>
</dbReference>
<dbReference type="PANTHER" id="PTHR33307:SF6">
    <property type="entry name" value="ALPHA-RHAMNOSIDASE (EUROFUNG)-RELATED"/>
    <property type="match status" value="1"/>
</dbReference>
<feature type="domain" description="Alpha-L-rhamnosidase six-hairpin glycosidase" evidence="3">
    <location>
        <begin position="243"/>
        <end position="382"/>
    </location>
</feature>
<dbReference type="AlphaFoldDB" id="A0A9P1H0V9"/>
<dbReference type="GO" id="GO:0005975">
    <property type="term" value="P:carbohydrate metabolic process"/>
    <property type="evidence" value="ECO:0007669"/>
    <property type="project" value="InterPro"/>
</dbReference>
<dbReference type="EMBL" id="CALLCH030000009">
    <property type="protein sequence ID" value="CAI4213906.1"/>
    <property type="molecule type" value="Genomic_DNA"/>
</dbReference>